<dbReference type="Proteomes" id="UP000607653">
    <property type="component" value="Unassembled WGS sequence"/>
</dbReference>
<dbReference type="GO" id="GO:0016491">
    <property type="term" value="F:oxidoreductase activity"/>
    <property type="evidence" value="ECO:0007669"/>
    <property type="project" value="InterPro"/>
</dbReference>
<evidence type="ECO:0000313" key="3">
    <source>
        <dbReference type="Proteomes" id="UP000607653"/>
    </source>
</evidence>
<dbReference type="EMBL" id="DUZY01000003">
    <property type="protein sequence ID" value="DAD31054.1"/>
    <property type="molecule type" value="Genomic_DNA"/>
</dbReference>
<reference evidence="2 3" key="1">
    <citation type="journal article" date="2020" name="Mol. Biol. Evol.">
        <title>Distinct Expression and Methylation Patterns for Genes with Different Fates following a Single Whole-Genome Duplication in Flowering Plants.</title>
        <authorList>
            <person name="Shi T."/>
            <person name="Rahmani R.S."/>
            <person name="Gugger P.F."/>
            <person name="Wang M."/>
            <person name="Li H."/>
            <person name="Zhang Y."/>
            <person name="Li Z."/>
            <person name="Wang Q."/>
            <person name="Van de Peer Y."/>
            <person name="Marchal K."/>
            <person name="Chen J."/>
        </authorList>
    </citation>
    <scope>NUCLEOTIDE SEQUENCE [LARGE SCALE GENOMIC DNA]</scope>
    <source>
        <tissue evidence="2">Leaf</tissue>
    </source>
</reference>
<comment type="caution">
    <text evidence="2">The sequence shown here is derived from an EMBL/GenBank/DDBJ whole genome shotgun (WGS) entry which is preliminary data.</text>
</comment>
<gene>
    <name evidence="2" type="ORF">HUJ06_009905</name>
</gene>
<dbReference type="AlphaFoldDB" id="A0A822YAD4"/>
<dbReference type="PROSITE" id="PS00063">
    <property type="entry name" value="ALDOKETO_REDUCTASE_3"/>
    <property type="match status" value="1"/>
</dbReference>
<organism evidence="2 3">
    <name type="scientific">Nelumbo nucifera</name>
    <name type="common">Sacred lotus</name>
    <dbReference type="NCBI Taxonomy" id="4432"/>
    <lineage>
        <taxon>Eukaryota</taxon>
        <taxon>Viridiplantae</taxon>
        <taxon>Streptophyta</taxon>
        <taxon>Embryophyta</taxon>
        <taxon>Tracheophyta</taxon>
        <taxon>Spermatophyta</taxon>
        <taxon>Magnoliopsida</taxon>
        <taxon>Proteales</taxon>
        <taxon>Nelumbonaceae</taxon>
        <taxon>Nelumbo</taxon>
    </lineage>
</organism>
<dbReference type="Gene3D" id="3.20.20.100">
    <property type="entry name" value="NADP-dependent oxidoreductase domain"/>
    <property type="match status" value="1"/>
</dbReference>
<dbReference type="InterPro" id="IPR036812">
    <property type="entry name" value="NAD(P)_OxRdtase_dom_sf"/>
</dbReference>
<dbReference type="SUPFAM" id="SSF51430">
    <property type="entry name" value="NAD(P)-linked oxidoreductase"/>
    <property type="match status" value="1"/>
</dbReference>
<feature type="domain" description="NADP-dependent oxidoreductase" evidence="1">
    <location>
        <begin position="8"/>
        <end position="54"/>
    </location>
</feature>
<proteinExistence type="predicted"/>
<dbReference type="InterPro" id="IPR018170">
    <property type="entry name" value="Aldo/ket_reductase_CS"/>
</dbReference>
<dbReference type="Pfam" id="PF00248">
    <property type="entry name" value="Aldo_ket_red"/>
    <property type="match status" value="1"/>
</dbReference>
<evidence type="ECO:0000259" key="1">
    <source>
        <dbReference type="Pfam" id="PF00248"/>
    </source>
</evidence>
<dbReference type="InterPro" id="IPR023210">
    <property type="entry name" value="NADP_OxRdtase_dom"/>
</dbReference>
<accession>A0A822YAD4</accession>
<protein>
    <recommendedName>
        <fullName evidence="1">NADP-dependent oxidoreductase domain-containing protein</fullName>
    </recommendedName>
</protein>
<name>A0A822YAD4_NELNU</name>
<evidence type="ECO:0000313" key="2">
    <source>
        <dbReference type="EMBL" id="DAD31054.1"/>
    </source>
</evidence>
<keyword evidence="3" id="KW-1185">Reference proteome</keyword>
<sequence length="82" mass="9331">MVSSGELQICLRWVYEQGVGLLVKTSNEERLKENLDIFNWALSDEESEKINQIAQSRGFDGDTFISANGPFKSVEEFWDGEV</sequence>